<feature type="transmembrane region" description="Helical" evidence="2">
    <location>
        <begin position="14"/>
        <end position="35"/>
    </location>
</feature>
<keyword evidence="2" id="KW-1133">Transmembrane helix</keyword>
<reference evidence="4" key="1">
    <citation type="journal article" date="2019" name="Int. J. Syst. Evol. Microbiol.">
        <title>The Global Catalogue of Microorganisms (GCM) 10K type strain sequencing project: providing services to taxonomists for standard genome sequencing and annotation.</title>
        <authorList>
            <consortium name="The Broad Institute Genomics Platform"/>
            <consortium name="The Broad Institute Genome Sequencing Center for Infectious Disease"/>
            <person name="Wu L."/>
            <person name="Ma J."/>
        </authorList>
    </citation>
    <scope>NUCLEOTIDE SEQUENCE [LARGE SCALE GENOMIC DNA]</scope>
    <source>
        <strain evidence="4">CGMCC 4.7645</strain>
    </source>
</reference>
<evidence type="ECO:0000256" key="1">
    <source>
        <dbReference type="SAM" id="MobiDB-lite"/>
    </source>
</evidence>
<organism evidence="3 4">
    <name type="scientific">Amycolatopsis pigmentata</name>
    <dbReference type="NCBI Taxonomy" id="450801"/>
    <lineage>
        <taxon>Bacteria</taxon>
        <taxon>Bacillati</taxon>
        <taxon>Actinomycetota</taxon>
        <taxon>Actinomycetes</taxon>
        <taxon>Pseudonocardiales</taxon>
        <taxon>Pseudonocardiaceae</taxon>
        <taxon>Amycolatopsis</taxon>
    </lineage>
</organism>
<evidence type="ECO:0000313" key="3">
    <source>
        <dbReference type="EMBL" id="MFD2421547.1"/>
    </source>
</evidence>
<dbReference type="RefSeq" id="WP_378270190.1">
    <property type="nucleotide sequence ID" value="NZ_JBHUKR010000022.1"/>
</dbReference>
<comment type="caution">
    <text evidence="3">The sequence shown here is derived from an EMBL/GenBank/DDBJ whole genome shotgun (WGS) entry which is preliminary data.</text>
</comment>
<proteinExistence type="predicted"/>
<sequence length="114" mass="11258">MHNRTPSPGPTGPCLLRAAVIAPAVIAVVLASGATAGAADSGSVPVEADLTAFGLLGPVGLAAVALGLIGMALGVVRQRRKSQAAAAEANRPVEPPAVVADSDEPTLTPYRRSA</sequence>
<feature type="transmembrane region" description="Helical" evidence="2">
    <location>
        <begin position="55"/>
        <end position="76"/>
    </location>
</feature>
<keyword evidence="2" id="KW-0472">Membrane</keyword>
<protein>
    <recommendedName>
        <fullName evidence="5">Secreted protein</fullName>
    </recommendedName>
</protein>
<keyword evidence="2" id="KW-0812">Transmembrane</keyword>
<evidence type="ECO:0000313" key="4">
    <source>
        <dbReference type="Proteomes" id="UP001597417"/>
    </source>
</evidence>
<name>A0ABW5G743_9PSEU</name>
<dbReference type="EMBL" id="JBHUKR010000022">
    <property type="protein sequence ID" value="MFD2421547.1"/>
    <property type="molecule type" value="Genomic_DNA"/>
</dbReference>
<evidence type="ECO:0000256" key="2">
    <source>
        <dbReference type="SAM" id="Phobius"/>
    </source>
</evidence>
<evidence type="ECO:0008006" key="5">
    <source>
        <dbReference type="Google" id="ProtNLM"/>
    </source>
</evidence>
<feature type="region of interest" description="Disordered" evidence="1">
    <location>
        <begin position="83"/>
        <end position="114"/>
    </location>
</feature>
<keyword evidence="4" id="KW-1185">Reference proteome</keyword>
<dbReference type="Proteomes" id="UP001597417">
    <property type="component" value="Unassembled WGS sequence"/>
</dbReference>
<gene>
    <name evidence="3" type="ORF">ACFSXZ_34975</name>
</gene>
<accession>A0ABW5G743</accession>